<dbReference type="RefSeq" id="WP_084049494.1">
    <property type="nucleotide sequence ID" value="NZ_FWWU01000009.1"/>
</dbReference>
<dbReference type="InterPro" id="IPR047217">
    <property type="entry name" value="S49_SppA_67K_type_N"/>
</dbReference>
<dbReference type="InterPro" id="IPR047272">
    <property type="entry name" value="S49_SppA_C"/>
</dbReference>
<feature type="domain" description="Peptidase S49" evidence="5">
    <location>
        <begin position="96"/>
        <end position="238"/>
    </location>
</feature>
<dbReference type="AlphaFoldDB" id="A0A1W1VKN7"/>
<sequence>MAPLNIPFLKTLEDKLPDGVTHPTWIVLDVTGSYAARQPSNPIQALLNREETLEGLEARIEKLRGAGWLHGVLIRISEFTGSPATAHAIRGLLAHLAEAKRVVAYLPQLTMTALLAASGTTEIVAPESADVMVPGFAVQPTFLGAFLKKNGIEFENLRIREYKAALTRFSQEHMDEANREQLTAYLNGLETAWALDLADARGVSENAARSWLTGELTSAQAALDAGLITQVAYEDELVGPGTRPIAAVLDLLMPQKPSQPKAGRVAVVSVIGAIVTGKSRNNPLPLPLLGGPQAGSDTVVAALRRAKKDDKTKAIVLYVDSGGGSALASDLIWREVATSEKPVVAVMGEYAASGGYYVLTHAKHVVASPYTLTGSIGVVSGKPVMREFNARHGLNPESVGRERALMYSAARPFSDEERSHVERSIAEVYDRFVSRVAEGRKLSTDRVNAIGRGRIWSGLDALNLGLVDELGDLRVGIQKARELAGLPDDAPTWNAAPARNGPLPEFMQEAARAAQVGVWPFGRERVLTWLDQEVKVR</sequence>
<evidence type="ECO:0000256" key="2">
    <source>
        <dbReference type="ARBA" id="ARBA00022670"/>
    </source>
</evidence>
<proteinExistence type="inferred from homology"/>
<evidence type="ECO:0000259" key="5">
    <source>
        <dbReference type="Pfam" id="PF01343"/>
    </source>
</evidence>
<dbReference type="Gene3D" id="3.90.226.10">
    <property type="entry name" value="2-enoyl-CoA Hydratase, Chain A, domain 1"/>
    <property type="match status" value="2"/>
</dbReference>
<protein>
    <submittedName>
        <fullName evidence="6">Signal peptide peptidase A. Serine peptidase. MEROPS family S49</fullName>
    </submittedName>
</protein>
<dbReference type="PANTHER" id="PTHR33209:SF1">
    <property type="entry name" value="PEPTIDASE S49 DOMAIN-CONTAINING PROTEIN"/>
    <property type="match status" value="1"/>
</dbReference>
<comment type="similarity">
    <text evidence="1">Belongs to the peptidase S49 family.</text>
</comment>
<keyword evidence="3" id="KW-0378">Hydrolase</keyword>
<dbReference type="CDD" id="cd07023">
    <property type="entry name" value="S49_Sppa_N_C"/>
    <property type="match status" value="1"/>
</dbReference>
<dbReference type="InterPro" id="IPR002142">
    <property type="entry name" value="Peptidase_S49"/>
</dbReference>
<keyword evidence="4" id="KW-0720">Serine protease</keyword>
<dbReference type="InterPro" id="IPR029045">
    <property type="entry name" value="ClpP/crotonase-like_dom_sf"/>
</dbReference>
<dbReference type="OrthoDB" id="9764363at2"/>
<dbReference type="SUPFAM" id="SSF52096">
    <property type="entry name" value="ClpP/crotonase"/>
    <property type="match status" value="2"/>
</dbReference>
<evidence type="ECO:0000256" key="3">
    <source>
        <dbReference type="ARBA" id="ARBA00022801"/>
    </source>
</evidence>
<dbReference type="PANTHER" id="PTHR33209">
    <property type="entry name" value="PROTEASE 4"/>
    <property type="match status" value="1"/>
</dbReference>
<name>A0A1W1VKN7_9DEIO</name>
<evidence type="ECO:0000256" key="1">
    <source>
        <dbReference type="ARBA" id="ARBA00008683"/>
    </source>
</evidence>
<keyword evidence="2" id="KW-0645">Protease</keyword>
<reference evidence="6 7" key="1">
    <citation type="submission" date="2017-04" db="EMBL/GenBank/DDBJ databases">
        <authorList>
            <person name="Afonso C.L."/>
            <person name="Miller P.J."/>
            <person name="Scott M.A."/>
            <person name="Spackman E."/>
            <person name="Goraichik I."/>
            <person name="Dimitrov K.M."/>
            <person name="Suarez D.L."/>
            <person name="Swayne D.E."/>
        </authorList>
    </citation>
    <scope>NUCLEOTIDE SEQUENCE [LARGE SCALE GENOMIC DNA]</scope>
    <source>
        <strain evidence="6 7">KR-140</strain>
    </source>
</reference>
<evidence type="ECO:0000256" key="4">
    <source>
        <dbReference type="ARBA" id="ARBA00022825"/>
    </source>
</evidence>
<feature type="domain" description="Peptidase S49" evidence="5">
    <location>
        <begin position="338"/>
        <end position="486"/>
    </location>
</feature>
<evidence type="ECO:0000313" key="7">
    <source>
        <dbReference type="Proteomes" id="UP000192582"/>
    </source>
</evidence>
<dbReference type="Proteomes" id="UP000192582">
    <property type="component" value="Unassembled WGS sequence"/>
</dbReference>
<organism evidence="6 7">
    <name type="scientific">Deinococcus hopiensis KR-140</name>
    <dbReference type="NCBI Taxonomy" id="695939"/>
    <lineage>
        <taxon>Bacteria</taxon>
        <taxon>Thermotogati</taxon>
        <taxon>Deinococcota</taxon>
        <taxon>Deinococci</taxon>
        <taxon>Deinococcales</taxon>
        <taxon>Deinococcaceae</taxon>
        <taxon>Deinococcus</taxon>
    </lineage>
</organism>
<keyword evidence="7" id="KW-1185">Reference proteome</keyword>
<dbReference type="Pfam" id="PF01343">
    <property type="entry name" value="Peptidase_S49"/>
    <property type="match status" value="2"/>
</dbReference>
<dbReference type="STRING" id="695939.SAMN00790413_02173"/>
<gene>
    <name evidence="6" type="ORF">SAMN00790413_02173</name>
</gene>
<accession>A0A1W1VKN7</accession>
<dbReference type="CDD" id="cd07018">
    <property type="entry name" value="S49_SppA_67K_type"/>
    <property type="match status" value="1"/>
</dbReference>
<evidence type="ECO:0000313" key="6">
    <source>
        <dbReference type="EMBL" id="SMB93927.1"/>
    </source>
</evidence>
<dbReference type="GO" id="GO:0006508">
    <property type="term" value="P:proteolysis"/>
    <property type="evidence" value="ECO:0007669"/>
    <property type="project" value="UniProtKB-KW"/>
</dbReference>
<dbReference type="EMBL" id="FWWU01000009">
    <property type="protein sequence ID" value="SMB93927.1"/>
    <property type="molecule type" value="Genomic_DNA"/>
</dbReference>
<dbReference type="Gene3D" id="6.20.330.10">
    <property type="match status" value="1"/>
</dbReference>
<dbReference type="GO" id="GO:0008236">
    <property type="term" value="F:serine-type peptidase activity"/>
    <property type="evidence" value="ECO:0007669"/>
    <property type="project" value="UniProtKB-KW"/>
</dbReference>